<dbReference type="PANTHER" id="PTHR15749:SF4">
    <property type="entry name" value="FANCONI-ASSOCIATED NUCLEASE 1"/>
    <property type="match status" value="1"/>
</dbReference>
<comment type="caution">
    <text evidence="7">The sequence shown here is derived from an EMBL/GenBank/DDBJ whole genome shotgun (WGS) entry which is preliminary data.</text>
</comment>
<comment type="cofactor">
    <cofactor evidence="1">
        <name>Mg(2+)</name>
        <dbReference type="ChEBI" id="CHEBI:18420"/>
    </cofactor>
</comment>
<keyword evidence="2" id="KW-0540">Nuclease</keyword>
<dbReference type="EMBL" id="JBHSKF010000014">
    <property type="protein sequence ID" value="MFC5290030.1"/>
    <property type="molecule type" value="Genomic_DNA"/>
</dbReference>
<sequence>MTVLAYQHTDVELLSPWELLRKFVCVDCDAVLTCACARDIAVYVLPHQALRGVDADTREHVSVTHPLTEGICFDCRSVLPPANPTAAHRGTASVIHRYYWHELWTRTRSRFLDWCRVEGLPLLDGEGHSLYDELVRAHRGDFDRIGADVLTEVRAWHASEPRYDVSRPSDADVLSAANVEVRAVPGSYLTPSPQQKVMVVPVGTVDPSLAVTVEEFVSNDERSRGHEVLPLESRPVHCLFGTLMWIWVSDISDPRCRVVYFGGRDGVGADQHGLIPLLLPEDFGSPNHSRRRAHALAEHLAFVPDDLNELLWNYDYWLDPSRSLRQYLWAYTGDDEDRARTLITVLGASKIKAILEYLAADYWGRYLGWPDLLTWKQEGPISAEPMLIEVKSSGDRLSDDQRTWVTLNHQTLHLPFHIVKVHRTERLALG</sequence>
<gene>
    <name evidence="7" type="ORF">ACFPM7_23495</name>
</gene>
<feature type="domain" description="VRR-NUC" evidence="6">
    <location>
        <begin position="319"/>
        <end position="423"/>
    </location>
</feature>
<evidence type="ECO:0000256" key="5">
    <source>
        <dbReference type="ARBA" id="ARBA00022842"/>
    </source>
</evidence>
<keyword evidence="3" id="KW-0479">Metal-binding</keyword>
<keyword evidence="4" id="KW-0378">Hydrolase</keyword>
<evidence type="ECO:0000313" key="8">
    <source>
        <dbReference type="Proteomes" id="UP001596157"/>
    </source>
</evidence>
<evidence type="ECO:0000313" key="7">
    <source>
        <dbReference type="EMBL" id="MFC5290030.1"/>
    </source>
</evidence>
<dbReference type="SMART" id="SM00990">
    <property type="entry name" value="VRR_NUC"/>
    <property type="match status" value="1"/>
</dbReference>
<evidence type="ECO:0000256" key="2">
    <source>
        <dbReference type="ARBA" id="ARBA00022722"/>
    </source>
</evidence>
<keyword evidence="8" id="KW-1185">Reference proteome</keyword>
<protein>
    <submittedName>
        <fullName evidence="7">VRR-NUC domain-containing protein</fullName>
    </submittedName>
</protein>
<evidence type="ECO:0000259" key="6">
    <source>
        <dbReference type="SMART" id="SM00990"/>
    </source>
</evidence>
<evidence type="ECO:0000256" key="3">
    <source>
        <dbReference type="ARBA" id="ARBA00022723"/>
    </source>
</evidence>
<dbReference type="RefSeq" id="WP_378249902.1">
    <property type="nucleotide sequence ID" value="NZ_JBHSKF010000014.1"/>
</dbReference>
<keyword evidence="5" id="KW-0460">Magnesium</keyword>
<dbReference type="PANTHER" id="PTHR15749">
    <property type="entry name" value="FANCONI-ASSOCIATED NUCLEASE 1"/>
    <property type="match status" value="1"/>
</dbReference>
<organism evidence="7 8">
    <name type="scientific">Actinokineospora guangxiensis</name>
    <dbReference type="NCBI Taxonomy" id="1490288"/>
    <lineage>
        <taxon>Bacteria</taxon>
        <taxon>Bacillati</taxon>
        <taxon>Actinomycetota</taxon>
        <taxon>Actinomycetes</taxon>
        <taxon>Pseudonocardiales</taxon>
        <taxon>Pseudonocardiaceae</taxon>
        <taxon>Actinokineospora</taxon>
    </lineage>
</organism>
<dbReference type="Proteomes" id="UP001596157">
    <property type="component" value="Unassembled WGS sequence"/>
</dbReference>
<evidence type="ECO:0000256" key="4">
    <source>
        <dbReference type="ARBA" id="ARBA00022801"/>
    </source>
</evidence>
<accession>A0ABW0EWT7</accession>
<proteinExistence type="predicted"/>
<dbReference type="InterPro" id="IPR033315">
    <property type="entry name" value="Fan1-like"/>
</dbReference>
<dbReference type="Pfam" id="PF08774">
    <property type="entry name" value="VRR_NUC"/>
    <property type="match status" value="1"/>
</dbReference>
<name>A0ABW0EWT7_9PSEU</name>
<dbReference type="InterPro" id="IPR014883">
    <property type="entry name" value="VRR_NUC"/>
</dbReference>
<reference evidence="8" key="1">
    <citation type="journal article" date="2019" name="Int. J. Syst. Evol. Microbiol.">
        <title>The Global Catalogue of Microorganisms (GCM) 10K type strain sequencing project: providing services to taxonomists for standard genome sequencing and annotation.</title>
        <authorList>
            <consortium name="The Broad Institute Genomics Platform"/>
            <consortium name="The Broad Institute Genome Sequencing Center for Infectious Disease"/>
            <person name="Wu L."/>
            <person name="Ma J."/>
        </authorList>
    </citation>
    <scope>NUCLEOTIDE SEQUENCE [LARGE SCALE GENOMIC DNA]</scope>
    <source>
        <strain evidence="8">CCUG 59778</strain>
    </source>
</reference>
<evidence type="ECO:0000256" key="1">
    <source>
        <dbReference type="ARBA" id="ARBA00001946"/>
    </source>
</evidence>